<dbReference type="InParanoid" id="Q2LT19"/>
<dbReference type="OrthoDB" id="9853849at2"/>
<gene>
    <name evidence="3" type="ORF">SYN_02823</name>
</gene>
<dbReference type="KEGG" id="sat:SYN_02823"/>
<feature type="coiled-coil region" evidence="1">
    <location>
        <begin position="51"/>
        <end position="92"/>
    </location>
</feature>
<dbReference type="AlphaFoldDB" id="Q2LT19"/>
<evidence type="ECO:0000313" key="4">
    <source>
        <dbReference type="Proteomes" id="UP000001933"/>
    </source>
</evidence>
<evidence type="ECO:0000256" key="1">
    <source>
        <dbReference type="SAM" id="Coils"/>
    </source>
</evidence>
<dbReference type="EMBL" id="CP000252">
    <property type="protein sequence ID" value="ABC77226.1"/>
    <property type="molecule type" value="Genomic_DNA"/>
</dbReference>
<dbReference type="STRING" id="56780.SYN_02823"/>
<protein>
    <submittedName>
        <fullName evidence="3">Hypothetical membrane protein</fullName>
    </submittedName>
</protein>
<keyword evidence="4" id="KW-1185">Reference proteome</keyword>
<dbReference type="RefSeq" id="WP_011417255.1">
    <property type="nucleotide sequence ID" value="NC_007759.1"/>
</dbReference>
<keyword evidence="2" id="KW-0812">Transmembrane</keyword>
<dbReference type="HOGENOM" id="CLU_1651286_0_0_7"/>
<keyword evidence="1" id="KW-0175">Coiled coil</keyword>
<dbReference type="Proteomes" id="UP000001933">
    <property type="component" value="Chromosome"/>
</dbReference>
<feature type="transmembrane region" description="Helical" evidence="2">
    <location>
        <begin position="6"/>
        <end position="26"/>
    </location>
</feature>
<sequence length="160" mass="18087">MNINGLLVFQMITDVLICIGILFLLIRFRKIFNPLSVEFSEKKAQEFCRLLEESREDAGKFLKKLDKEKRELNTLAVALDEKEKKLNDLIRKSNGYPVMSNSDKAVSDIAESTGSFFGETQEHVLSLARQGLDEEQIAHQSGLPEGEVDLILNLAREKSS</sequence>
<reference evidence="3 4" key="1">
    <citation type="journal article" date="2007" name="Proc. Natl. Acad. Sci. U.S.A.">
        <title>The genome of Syntrophus aciditrophicus: life at the thermodynamic limit of microbial growth.</title>
        <authorList>
            <person name="McInerney M.J."/>
            <person name="Rohlin L."/>
            <person name="Mouttaki H."/>
            <person name="Kim U."/>
            <person name="Krupp R.S."/>
            <person name="Rios-Hernandez L."/>
            <person name="Sieber J."/>
            <person name="Struchtemeyer C.G."/>
            <person name="Bhattacharyya A."/>
            <person name="Campbell J.W."/>
            <person name="Gunsalus R.P."/>
        </authorList>
    </citation>
    <scope>NUCLEOTIDE SEQUENCE [LARGE SCALE GENOMIC DNA]</scope>
    <source>
        <strain evidence="3 4">SB</strain>
    </source>
</reference>
<organism evidence="3 4">
    <name type="scientific">Syntrophus aciditrophicus (strain SB)</name>
    <dbReference type="NCBI Taxonomy" id="56780"/>
    <lineage>
        <taxon>Bacteria</taxon>
        <taxon>Pseudomonadati</taxon>
        <taxon>Thermodesulfobacteriota</taxon>
        <taxon>Syntrophia</taxon>
        <taxon>Syntrophales</taxon>
        <taxon>Syntrophaceae</taxon>
        <taxon>Syntrophus</taxon>
    </lineage>
</organism>
<keyword evidence="2" id="KW-1133">Transmembrane helix</keyword>
<evidence type="ECO:0000313" key="3">
    <source>
        <dbReference type="EMBL" id="ABC77226.1"/>
    </source>
</evidence>
<accession>Q2LT19</accession>
<evidence type="ECO:0000256" key="2">
    <source>
        <dbReference type="SAM" id="Phobius"/>
    </source>
</evidence>
<keyword evidence="2" id="KW-0472">Membrane</keyword>
<proteinExistence type="predicted"/>
<name>Q2LT19_SYNAS</name>